<name>A0A1G9M950_9ACTN</name>
<dbReference type="HAMAP" id="MF_01023">
    <property type="entry name" value="HisC_aminotrans_2"/>
    <property type="match status" value="1"/>
</dbReference>
<dbReference type="UniPathway" id="UPA00031">
    <property type="reaction ID" value="UER00012"/>
</dbReference>
<reference evidence="11 12" key="1">
    <citation type="submission" date="2016-10" db="EMBL/GenBank/DDBJ databases">
        <authorList>
            <person name="de Groot N.N."/>
        </authorList>
    </citation>
    <scope>NUCLEOTIDE SEQUENCE [LARGE SCALE GENOMIC DNA]</scope>
    <source>
        <strain evidence="11 12">CGMCC 1.9159</strain>
    </source>
</reference>
<dbReference type="Gene3D" id="3.40.640.10">
    <property type="entry name" value="Type I PLP-dependent aspartate aminotransferase-like (Major domain)"/>
    <property type="match status" value="1"/>
</dbReference>
<dbReference type="RefSeq" id="WP_093252751.1">
    <property type="nucleotide sequence ID" value="NZ_FNGP01000005.1"/>
</dbReference>
<keyword evidence="5 9" id="KW-0028">Amino-acid biosynthesis</keyword>
<evidence type="ECO:0000256" key="8">
    <source>
        <dbReference type="ARBA" id="ARBA00023102"/>
    </source>
</evidence>
<dbReference type="GO" id="GO:0000105">
    <property type="term" value="P:L-histidine biosynthetic process"/>
    <property type="evidence" value="ECO:0007669"/>
    <property type="project" value="UniProtKB-UniRule"/>
</dbReference>
<dbReference type="InterPro" id="IPR001917">
    <property type="entry name" value="Aminotrans_II_pyridoxalP_BS"/>
</dbReference>
<comment type="catalytic activity">
    <reaction evidence="9">
        <text>L-histidinol phosphate + 2-oxoglutarate = 3-(imidazol-4-yl)-2-oxopropyl phosphate + L-glutamate</text>
        <dbReference type="Rhea" id="RHEA:23744"/>
        <dbReference type="ChEBI" id="CHEBI:16810"/>
        <dbReference type="ChEBI" id="CHEBI:29985"/>
        <dbReference type="ChEBI" id="CHEBI:57766"/>
        <dbReference type="ChEBI" id="CHEBI:57980"/>
        <dbReference type="EC" id="2.6.1.9"/>
    </reaction>
</comment>
<evidence type="ECO:0000256" key="7">
    <source>
        <dbReference type="ARBA" id="ARBA00022898"/>
    </source>
</evidence>
<evidence type="ECO:0000256" key="9">
    <source>
        <dbReference type="HAMAP-Rule" id="MF_01023"/>
    </source>
</evidence>
<comment type="similarity">
    <text evidence="2 9">Belongs to the class-II pyridoxal-phosphate-dependent aminotransferase family. Histidinol-phosphate aminotransferase subfamily.</text>
</comment>
<dbReference type="GO" id="GO:0004400">
    <property type="term" value="F:histidinol-phosphate transaminase activity"/>
    <property type="evidence" value="ECO:0007669"/>
    <property type="project" value="UniProtKB-UniRule"/>
</dbReference>
<dbReference type="InterPro" id="IPR015424">
    <property type="entry name" value="PyrdxlP-dep_Trfase"/>
</dbReference>
<dbReference type="CDD" id="cd00609">
    <property type="entry name" value="AAT_like"/>
    <property type="match status" value="1"/>
</dbReference>
<evidence type="ECO:0000256" key="4">
    <source>
        <dbReference type="ARBA" id="ARBA00022576"/>
    </source>
</evidence>
<keyword evidence="4 9" id="KW-0032">Aminotransferase</keyword>
<evidence type="ECO:0000256" key="1">
    <source>
        <dbReference type="ARBA" id="ARBA00001933"/>
    </source>
</evidence>
<dbReference type="NCBIfam" id="TIGR01141">
    <property type="entry name" value="hisC"/>
    <property type="match status" value="1"/>
</dbReference>
<dbReference type="STRING" id="686624.SAMN04488242_2484"/>
<evidence type="ECO:0000256" key="2">
    <source>
        <dbReference type="ARBA" id="ARBA00007970"/>
    </source>
</evidence>
<dbReference type="OrthoDB" id="9809616at2"/>
<comment type="cofactor">
    <cofactor evidence="1 9">
        <name>pyridoxal 5'-phosphate</name>
        <dbReference type="ChEBI" id="CHEBI:597326"/>
    </cofactor>
</comment>
<evidence type="ECO:0000313" key="12">
    <source>
        <dbReference type="Proteomes" id="UP000199475"/>
    </source>
</evidence>
<feature type="modified residue" description="N6-(pyridoxal phosphate)lysine" evidence="9">
    <location>
        <position position="220"/>
    </location>
</feature>
<dbReference type="InterPro" id="IPR004839">
    <property type="entry name" value="Aminotransferase_I/II_large"/>
</dbReference>
<dbReference type="EMBL" id="FNGP01000005">
    <property type="protein sequence ID" value="SDL70802.1"/>
    <property type="molecule type" value="Genomic_DNA"/>
</dbReference>
<feature type="domain" description="Aminotransferase class I/classII large" evidence="10">
    <location>
        <begin position="28"/>
        <end position="349"/>
    </location>
</feature>
<proteinExistence type="inferred from homology"/>
<dbReference type="Pfam" id="PF00155">
    <property type="entry name" value="Aminotran_1_2"/>
    <property type="match status" value="1"/>
</dbReference>
<comment type="pathway">
    <text evidence="9">Amino-acid biosynthesis; L-histidine biosynthesis; L-histidine from 5-phospho-alpha-D-ribose 1-diphosphate: step 7/9.</text>
</comment>
<dbReference type="PANTHER" id="PTHR42885:SF2">
    <property type="entry name" value="HISTIDINOL-PHOSPHATE AMINOTRANSFERASE"/>
    <property type="match status" value="1"/>
</dbReference>
<dbReference type="Proteomes" id="UP000199475">
    <property type="component" value="Unassembled WGS sequence"/>
</dbReference>
<dbReference type="InterPro" id="IPR015421">
    <property type="entry name" value="PyrdxlP-dep_Trfase_major"/>
</dbReference>
<dbReference type="PANTHER" id="PTHR42885">
    <property type="entry name" value="HISTIDINOL-PHOSPHATE AMINOTRANSFERASE-RELATED"/>
    <property type="match status" value="1"/>
</dbReference>
<dbReference type="GO" id="GO:0030170">
    <property type="term" value="F:pyridoxal phosphate binding"/>
    <property type="evidence" value="ECO:0007669"/>
    <property type="project" value="InterPro"/>
</dbReference>
<keyword evidence="7 9" id="KW-0663">Pyridoxal phosphate</keyword>
<dbReference type="InterPro" id="IPR005861">
    <property type="entry name" value="HisP_aminotrans"/>
</dbReference>
<dbReference type="SUPFAM" id="SSF53383">
    <property type="entry name" value="PLP-dependent transferases"/>
    <property type="match status" value="1"/>
</dbReference>
<keyword evidence="6 9" id="KW-0808">Transferase</keyword>
<evidence type="ECO:0000259" key="10">
    <source>
        <dbReference type="Pfam" id="PF00155"/>
    </source>
</evidence>
<evidence type="ECO:0000313" key="11">
    <source>
        <dbReference type="EMBL" id="SDL70802.1"/>
    </source>
</evidence>
<evidence type="ECO:0000256" key="5">
    <source>
        <dbReference type="ARBA" id="ARBA00022605"/>
    </source>
</evidence>
<keyword evidence="8 9" id="KW-0368">Histidine biosynthesis</keyword>
<dbReference type="PROSITE" id="PS00599">
    <property type="entry name" value="AA_TRANSFER_CLASS_2"/>
    <property type="match status" value="1"/>
</dbReference>
<evidence type="ECO:0000256" key="6">
    <source>
        <dbReference type="ARBA" id="ARBA00022679"/>
    </source>
</evidence>
<evidence type="ECO:0000256" key="3">
    <source>
        <dbReference type="ARBA" id="ARBA00011738"/>
    </source>
</evidence>
<comment type="subunit">
    <text evidence="3 9">Homodimer.</text>
</comment>
<organism evidence="11 12">
    <name type="scientific">Tessaracoccus oleiagri</name>
    <dbReference type="NCBI Taxonomy" id="686624"/>
    <lineage>
        <taxon>Bacteria</taxon>
        <taxon>Bacillati</taxon>
        <taxon>Actinomycetota</taxon>
        <taxon>Actinomycetes</taxon>
        <taxon>Propionibacteriales</taxon>
        <taxon>Propionibacteriaceae</taxon>
        <taxon>Tessaracoccus</taxon>
    </lineage>
</organism>
<dbReference type="EC" id="2.6.1.9" evidence="9"/>
<dbReference type="InterPro" id="IPR015422">
    <property type="entry name" value="PyrdxlP-dep_Trfase_small"/>
</dbReference>
<accession>A0A1G9M950</accession>
<sequence length="359" mass="39181">MDIESLPLRDDLVGEEPYGAPQIVVPTVLNVNENPYPPSEAVAREMAEAVVAAATTLNRYPDREATALRQDLAAYLGHGLSVDNIWVANGSNEIMLHLLTAFGGPGRTVLTFAPTYSMYPEYARNTLTKFVAYPRREDFSVDAGLVLGAIDIHEPTVILLARPNNPTGTGIPLEAIDQICRQTEAIVVVDEAYQEFSAEPSAISLLDQHPRLVVSRTMSKAFALAGGRVGYMAADPAIVDACRIVRLPYHLSAQTQAVARVALRHADELLAKVAELAAEARAFEDWARGRGYDVVPSQANFSLFGRFRDRHAVWQGLLDRGVLIRETGPDGYLRASAGTPEEMQALKDALDDMNPEKES</sequence>
<keyword evidence="12" id="KW-1185">Reference proteome</keyword>
<dbReference type="Gene3D" id="3.90.1150.10">
    <property type="entry name" value="Aspartate Aminotransferase, domain 1"/>
    <property type="match status" value="1"/>
</dbReference>
<dbReference type="AlphaFoldDB" id="A0A1G9M950"/>
<dbReference type="NCBIfam" id="NF002877">
    <property type="entry name" value="PRK03317.1"/>
    <property type="match status" value="1"/>
</dbReference>
<gene>
    <name evidence="9" type="primary">hisC</name>
    <name evidence="11" type="ORF">SAMN04488242_2484</name>
</gene>
<protein>
    <recommendedName>
        <fullName evidence="9">Histidinol-phosphate aminotransferase</fullName>
        <ecNumber evidence="9">2.6.1.9</ecNumber>
    </recommendedName>
    <alternativeName>
        <fullName evidence="9">Imidazole acetol-phosphate transaminase</fullName>
    </alternativeName>
</protein>